<sequence length="219" mass="24833">MSLKYVFMDGCKKISNTLKESILQVCAVNYVGFVYLPGTEIPDWYSYVNEGPSVSFQIPKFVDNELKGFTYCAVYSSILDNMESAGRECYMTIFNYTKCVKKRVGIAFGGVSISEDHLWQGYRSSESLDLDFEDEVEVFLHLGDEFTIKKTGVCLVYEKDVNIEYKSNLITDNEDEVNEDAGEGVTDKRGRDGDGDEAGPSHGWSKRLRYETNVGYEQH</sequence>
<reference evidence="5 6" key="1">
    <citation type="journal article" date="2020" name="Nat. Commun.">
        <title>Genome of Tripterygium wilfordii and identification of cytochrome P450 involved in triptolide biosynthesis.</title>
        <authorList>
            <person name="Tu L."/>
            <person name="Su P."/>
            <person name="Zhang Z."/>
            <person name="Gao L."/>
            <person name="Wang J."/>
            <person name="Hu T."/>
            <person name="Zhou J."/>
            <person name="Zhang Y."/>
            <person name="Zhao Y."/>
            <person name="Liu Y."/>
            <person name="Song Y."/>
            <person name="Tong Y."/>
            <person name="Lu Y."/>
            <person name="Yang J."/>
            <person name="Xu C."/>
            <person name="Jia M."/>
            <person name="Peters R.J."/>
            <person name="Huang L."/>
            <person name="Gao W."/>
        </authorList>
    </citation>
    <scope>NUCLEOTIDE SEQUENCE [LARGE SCALE GENOMIC DNA]</scope>
    <source>
        <strain evidence="6">cv. XIE 37</strain>
        <tissue evidence="5">Leaf</tissue>
    </source>
</reference>
<keyword evidence="6" id="KW-1185">Reference proteome</keyword>
<dbReference type="EMBL" id="JAAARO010000013">
    <property type="protein sequence ID" value="KAF5737914.1"/>
    <property type="molecule type" value="Genomic_DNA"/>
</dbReference>
<accession>A0A7J7CV62</accession>
<dbReference type="InterPro" id="IPR045344">
    <property type="entry name" value="C-JID"/>
</dbReference>
<name>A0A7J7CV62_TRIWF</name>
<dbReference type="AlphaFoldDB" id="A0A7J7CV62"/>
<evidence type="ECO:0000256" key="2">
    <source>
        <dbReference type="ARBA" id="ARBA00022737"/>
    </source>
</evidence>
<organism evidence="5 6">
    <name type="scientific">Tripterygium wilfordii</name>
    <name type="common">Thunder God vine</name>
    <dbReference type="NCBI Taxonomy" id="458696"/>
    <lineage>
        <taxon>Eukaryota</taxon>
        <taxon>Viridiplantae</taxon>
        <taxon>Streptophyta</taxon>
        <taxon>Embryophyta</taxon>
        <taxon>Tracheophyta</taxon>
        <taxon>Spermatophyta</taxon>
        <taxon>Magnoliopsida</taxon>
        <taxon>eudicotyledons</taxon>
        <taxon>Gunneridae</taxon>
        <taxon>Pentapetalae</taxon>
        <taxon>rosids</taxon>
        <taxon>fabids</taxon>
        <taxon>Celastrales</taxon>
        <taxon>Celastraceae</taxon>
        <taxon>Tripterygium</taxon>
    </lineage>
</organism>
<evidence type="ECO:0000256" key="1">
    <source>
        <dbReference type="ARBA" id="ARBA00022614"/>
    </source>
</evidence>
<dbReference type="Pfam" id="PF20160">
    <property type="entry name" value="C-JID"/>
    <property type="match status" value="1"/>
</dbReference>
<evidence type="ECO:0000259" key="4">
    <source>
        <dbReference type="Pfam" id="PF20160"/>
    </source>
</evidence>
<comment type="caution">
    <text evidence="5">The sequence shown here is derived from an EMBL/GenBank/DDBJ whole genome shotgun (WGS) entry which is preliminary data.</text>
</comment>
<keyword evidence="2" id="KW-0677">Repeat</keyword>
<evidence type="ECO:0000256" key="3">
    <source>
        <dbReference type="SAM" id="MobiDB-lite"/>
    </source>
</evidence>
<evidence type="ECO:0000313" key="6">
    <source>
        <dbReference type="Proteomes" id="UP000593562"/>
    </source>
</evidence>
<proteinExistence type="predicted"/>
<gene>
    <name evidence="5" type="ORF">HS088_TW13G00805</name>
</gene>
<dbReference type="InParanoid" id="A0A7J7CV62"/>
<evidence type="ECO:0000313" key="5">
    <source>
        <dbReference type="EMBL" id="KAF5737914.1"/>
    </source>
</evidence>
<feature type="domain" description="C-JID" evidence="4">
    <location>
        <begin position="36"/>
        <end position="161"/>
    </location>
</feature>
<dbReference type="Proteomes" id="UP000593562">
    <property type="component" value="Unassembled WGS sequence"/>
</dbReference>
<protein>
    <submittedName>
        <fullName evidence="5">TMV resistance protein N-like</fullName>
    </submittedName>
</protein>
<keyword evidence="1" id="KW-0433">Leucine-rich repeat</keyword>
<feature type="region of interest" description="Disordered" evidence="3">
    <location>
        <begin position="174"/>
        <end position="219"/>
    </location>
</feature>